<accession>I0HIY0</accession>
<dbReference type="AlphaFoldDB" id="I0HIY0"/>
<keyword evidence="3" id="KW-1185">Reference proteome</keyword>
<dbReference type="eggNOG" id="COG1520">
    <property type="taxonomic scope" value="Bacteria"/>
</dbReference>
<dbReference type="InterPro" id="IPR002372">
    <property type="entry name" value="PQQ_rpt_dom"/>
</dbReference>
<evidence type="ECO:0000313" key="2">
    <source>
        <dbReference type="EMBL" id="BAL92967.1"/>
    </source>
</evidence>
<sequence>MTRVLLRTLAAAVLLVAAGLIGWRVLAPAEVLASATTPYPPLTIRQAGVTSKINVAPLVVDGRLRVYAAKHQVRADGPVDARTVYTARWSFRRWPEQLSGVAAGGTTVVTRWSDGDLVALDARTGKISWRTDAPEAPGYAGHRTGAATVWDPPGLRIAGGSVVVTADQELMGYDLSTGALRWRMTRPDGCAESFTTTEGVYACTGGSAVLDVMTGKPVTGWPAAPWTPLGCDSDGSGCAGLRDAAGQGWVHGKRAPALDDPDATVAAGVVVSSDGNGVTGRSPSAEGGASWSWSGSARVLGGYGATVLLLTPENTLIGVDAGTGVETLRFALGQGGESTVWKPGAYRIAGGYLAMERLNIDAPDDPESPIYYLTLDTVIVAALG</sequence>
<dbReference type="KEGG" id="ams:AMIS_77470"/>
<dbReference type="PATRIC" id="fig|512565.3.peg.7764"/>
<proteinExistence type="predicted"/>
<dbReference type="EMBL" id="AP012319">
    <property type="protein sequence ID" value="BAL92967.1"/>
    <property type="molecule type" value="Genomic_DNA"/>
</dbReference>
<feature type="domain" description="Pyrrolo-quinoline quinone repeat" evidence="1">
    <location>
        <begin position="95"/>
        <end position="202"/>
    </location>
</feature>
<organism evidence="2 3">
    <name type="scientific">Actinoplanes missouriensis (strain ATCC 14538 / DSM 43046 / CBS 188.64 / JCM 3121 / NBRC 102363 / NCIMB 12654 / NRRL B-3342 / UNCC 431)</name>
    <dbReference type="NCBI Taxonomy" id="512565"/>
    <lineage>
        <taxon>Bacteria</taxon>
        <taxon>Bacillati</taxon>
        <taxon>Actinomycetota</taxon>
        <taxon>Actinomycetes</taxon>
        <taxon>Micromonosporales</taxon>
        <taxon>Micromonosporaceae</taxon>
        <taxon>Actinoplanes</taxon>
    </lineage>
</organism>
<dbReference type="Proteomes" id="UP000007882">
    <property type="component" value="Chromosome"/>
</dbReference>
<evidence type="ECO:0000259" key="1">
    <source>
        <dbReference type="Pfam" id="PF13360"/>
    </source>
</evidence>
<dbReference type="STRING" id="512565.AMIS_77470"/>
<dbReference type="Pfam" id="PF13360">
    <property type="entry name" value="PQQ_2"/>
    <property type="match status" value="1"/>
</dbReference>
<name>I0HIY0_ACTM4</name>
<reference evidence="2 3" key="1">
    <citation type="submission" date="2012-02" db="EMBL/GenBank/DDBJ databases">
        <title>Complete genome sequence of Actinoplanes missouriensis 431 (= NBRC 102363).</title>
        <authorList>
            <person name="Ohnishi Y."/>
            <person name="Ishikawa J."/>
            <person name="Sekine M."/>
            <person name="Hosoyama A."/>
            <person name="Harada T."/>
            <person name="Narita H."/>
            <person name="Hata T."/>
            <person name="Konno Y."/>
            <person name="Tutikane K."/>
            <person name="Fujita N."/>
            <person name="Horinouchi S."/>
            <person name="Hayakawa M."/>
        </authorList>
    </citation>
    <scope>NUCLEOTIDE SEQUENCE [LARGE SCALE GENOMIC DNA]</scope>
    <source>
        <strain evidence="3">ATCC 14538 / DSM 43046 / CBS 188.64 / JCM 3121 / NBRC 102363 / NCIMB 12654 / NRRL B-3342 / UNCC 431</strain>
    </source>
</reference>
<dbReference type="Gene3D" id="2.130.10.10">
    <property type="entry name" value="YVTN repeat-like/Quinoprotein amine dehydrogenase"/>
    <property type="match status" value="1"/>
</dbReference>
<dbReference type="InterPro" id="IPR015943">
    <property type="entry name" value="WD40/YVTN_repeat-like_dom_sf"/>
</dbReference>
<dbReference type="HOGENOM" id="CLU_718929_0_0_11"/>
<protein>
    <recommendedName>
        <fullName evidence="1">Pyrrolo-quinoline quinone repeat domain-containing protein</fullName>
    </recommendedName>
</protein>
<dbReference type="InterPro" id="IPR011047">
    <property type="entry name" value="Quinoprotein_ADH-like_sf"/>
</dbReference>
<gene>
    <name evidence="2" type="ordered locus">AMIS_77470</name>
</gene>
<dbReference type="SUPFAM" id="SSF50998">
    <property type="entry name" value="Quinoprotein alcohol dehydrogenase-like"/>
    <property type="match status" value="1"/>
</dbReference>
<evidence type="ECO:0000313" key="3">
    <source>
        <dbReference type="Proteomes" id="UP000007882"/>
    </source>
</evidence>